<comment type="catalytic activity">
    <reaction evidence="4">
        <text>beta-D-fructose 1,6-bisphosphate + H2O = beta-D-fructose 6-phosphate + phosphate</text>
        <dbReference type="Rhea" id="RHEA:11064"/>
        <dbReference type="ChEBI" id="CHEBI:15377"/>
        <dbReference type="ChEBI" id="CHEBI:32966"/>
        <dbReference type="ChEBI" id="CHEBI:43474"/>
        <dbReference type="ChEBI" id="CHEBI:57634"/>
        <dbReference type="EC" id="3.1.3.11"/>
    </reaction>
</comment>
<evidence type="ECO:0000313" key="6">
    <source>
        <dbReference type="EMBL" id="RDY31528.1"/>
    </source>
</evidence>
<comment type="pathway">
    <text evidence="4">Carbohydrate biosynthesis; gluconeogenesis.</text>
</comment>
<dbReference type="EMBL" id="NOKA02000014">
    <property type="protein sequence ID" value="RDY31528.1"/>
    <property type="molecule type" value="Genomic_DNA"/>
</dbReference>
<protein>
    <recommendedName>
        <fullName evidence="4">Fructose-1,6-bisphosphatase class 3</fullName>
        <shortName evidence="4">FBPase class 3</shortName>
        <ecNumber evidence="4">3.1.3.11</ecNumber>
    </recommendedName>
    <alternativeName>
        <fullName evidence="4">D-fructose-1,6-bisphosphate 1-phosphohydrolase class 3</fullName>
    </alternativeName>
</protein>
<dbReference type="Gene3D" id="3.60.21.10">
    <property type="match status" value="1"/>
</dbReference>
<dbReference type="GO" id="GO:0006094">
    <property type="term" value="P:gluconeogenesis"/>
    <property type="evidence" value="ECO:0007669"/>
    <property type="project" value="UniProtKB-UniRule"/>
</dbReference>
<reference evidence="5 8" key="2">
    <citation type="submission" date="2018-05" db="EMBL/GenBank/DDBJ databases">
        <title>Genomic Encyclopedia of Type Strains, Phase IV (KMG-IV): sequencing the most valuable type-strain genomes for metagenomic binning, comparative biology and taxonomic classification.</title>
        <authorList>
            <person name="Goeker M."/>
        </authorList>
    </citation>
    <scope>NUCLEOTIDE SEQUENCE [LARGE SCALE GENOMIC DNA]</scope>
    <source>
        <strain evidence="5 8">DSM 28816</strain>
    </source>
</reference>
<keyword evidence="1 4" id="KW-0378">Hydrolase</keyword>
<dbReference type="EMBL" id="QICS01000007">
    <property type="protein sequence ID" value="PXV89058.1"/>
    <property type="molecule type" value="Genomic_DNA"/>
</dbReference>
<dbReference type="UniPathway" id="UPA00138"/>
<dbReference type="SUPFAM" id="SSF56300">
    <property type="entry name" value="Metallo-dependent phosphatases"/>
    <property type="match status" value="1"/>
</dbReference>
<evidence type="ECO:0000256" key="4">
    <source>
        <dbReference type="HAMAP-Rule" id="MF_01854"/>
    </source>
</evidence>
<keyword evidence="7" id="KW-1185">Reference proteome</keyword>
<dbReference type="Pfam" id="PF06874">
    <property type="entry name" value="FBPase_2"/>
    <property type="match status" value="1"/>
</dbReference>
<evidence type="ECO:0000313" key="8">
    <source>
        <dbReference type="Proteomes" id="UP000247523"/>
    </source>
</evidence>
<proteinExistence type="inferred from homology"/>
<comment type="cofactor">
    <cofactor evidence="4">
        <name>Mn(2+)</name>
        <dbReference type="ChEBI" id="CHEBI:29035"/>
    </cofactor>
</comment>
<evidence type="ECO:0000256" key="1">
    <source>
        <dbReference type="ARBA" id="ARBA00022801"/>
    </source>
</evidence>
<evidence type="ECO:0000256" key="2">
    <source>
        <dbReference type="ARBA" id="ARBA00023211"/>
    </source>
</evidence>
<dbReference type="Proteomes" id="UP000247523">
    <property type="component" value="Unassembled WGS sequence"/>
</dbReference>
<dbReference type="HAMAP" id="MF_01854">
    <property type="entry name" value="FBPase_class3"/>
    <property type="match status" value="1"/>
</dbReference>
<comment type="similarity">
    <text evidence="4">Belongs to the FBPase class 3 family.</text>
</comment>
<dbReference type="EC" id="3.1.3.11" evidence="4"/>
<keyword evidence="2 4" id="KW-0464">Manganese</keyword>
<evidence type="ECO:0000313" key="5">
    <source>
        <dbReference type="EMBL" id="PXV89058.1"/>
    </source>
</evidence>
<dbReference type="PIRSF" id="PIRSF000906">
    <property type="entry name" value="FBPtase_Bacill"/>
    <property type="match status" value="1"/>
</dbReference>
<gene>
    <name evidence="4" type="primary">fbp</name>
    <name evidence="5" type="ORF">C8E03_10734</name>
    <name evidence="6" type="ORF">CG710_009245</name>
</gene>
<keyword evidence="3 4" id="KW-0119">Carbohydrate metabolism</keyword>
<dbReference type="OrthoDB" id="9779903at2"/>
<sequence>MNDLELKYLKSIANQYPTIAAASTEIINLQSILNLPKGTEHFLSDIHGADEQFLHVLKNGSGSVIRKINDAFGNTLSSRDKKMLATLIYYPEQKIEIVLKEEDNIEDWYKITLHRLIQISKRVASKYTRSKVRKALPKDFAYIIEELITEKAEVLDKEGYYNEIINTIIRIGRAKDFIIALSKLIQRLVIDHLHIIGDIFDRGPGPHIIMDTLIDYHSVDIQWGNHDVVWMGAASGHLACIANVVRISAKYGHLDMLEEGYGINLIPLATFAMNIYKDDKCECFYINNTSEDYSDKELEIDNKMHKAIAVIQFKLEGQLIKRRPDFAMENRLLLDKIDFETNKIIIDKKEYSLLDTNFPTIDPKDPYKLTEEEEQVMERLKSAFKKCEKLQKHVRFLFAKGSLYKVYNSNLLYHGCVPLNEDGSFKKVTLFGKQYYGKAWYDFLDNYARKGYYSLDDKEERLKGQDIMWYIWSNENSPVFGKTKMATFERYFLSDKKIHCEKKNHYYVLIEDETVVNRILEEFGVDSSIGHIINGHMPVEQKKGENPIKCNGKLLIIDGGFSKAYQAKTGIAGYTLISNSVGLRLVSHEPFESAEDAIVNEKDIHSDTTIVESFSYRRCVGDTDIGKDLMEKIKELEALLKAYRMGVLIEKET</sequence>
<dbReference type="Proteomes" id="UP000216411">
    <property type="component" value="Unassembled WGS sequence"/>
</dbReference>
<evidence type="ECO:0000313" key="7">
    <source>
        <dbReference type="Proteomes" id="UP000216411"/>
    </source>
</evidence>
<evidence type="ECO:0000256" key="3">
    <source>
        <dbReference type="ARBA" id="ARBA00023277"/>
    </source>
</evidence>
<reference evidence="6 7" key="1">
    <citation type="journal article" date="2017" name="Genome Announc.">
        <title>Draft Genome Sequence of a Sporulating and Motile Strain of Lachnotalea glycerini Isolated from Water in Quebec City, Canada.</title>
        <authorList>
            <person name="Maheux A.F."/>
            <person name="Boudreau D.K."/>
            <person name="Berube E."/>
            <person name="Boissinot M."/>
            <person name="Raymond F."/>
            <person name="Brodeur S."/>
            <person name="Corbeil J."/>
            <person name="Isabel S."/>
            <person name="Omar R.F."/>
            <person name="Bergeron M.G."/>
        </authorList>
    </citation>
    <scope>NUCLEOTIDE SEQUENCE [LARGE SCALE GENOMIC DNA]</scope>
    <source>
        <strain evidence="6 7">CCRI-19302</strain>
    </source>
</reference>
<organism evidence="6 7">
    <name type="scientific">Lachnotalea glycerini</name>
    <dbReference type="NCBI Taxonomy" id="1763509"/>
    <lineage>
        <taxon>Bacteria</taxon>
        <taxon>Bacillati</taxon>
        <taxon>Bacillota</taxon>
        <taxon>Clostridia</taxon>
        <taxon>Lachnospirales</taxon>
        <taxon>Lachnospiraceae</taxon>
        <taxon>Lachnotalea</taxon>
    </lineage>
</organism>
<dbReference type="InterPro" id="IPR029052">
    <property type="entry name" value="Metallo-depent_PP-like"/>
</dbReference>
<comment type="caution">
    <text evidence="6">The sequence shown here is derived from an EMBL/GenBank/DDBJ whole genome shotgun (WGS) entry which is preliminary data.</text>
</comment>
<name>A0A255I5F8_9FIRM</name>
<reference evidence="6" key="3">
    <citation type="submission" date="2018-07" db="EMBL/GenBank/DDBJ databases">
        <authorList>
            <person name="Quirk P.G."/>
            <person name="Krulwich T.A."/>
        </authorList>
    </citation>
    <scope>NUCLEOTIDE SEQUENCE</scope>
    <source>
        <strain evidence="6">CCRI-19302</strain>
    </source>
</reference>
<dbReference type="RefSeq" id="WP_094379101.1">
    <property type="nucleotide sequence ID" value="NZ_NOKA02000014.1"/>
</dbReference>
<dbReference type="InterPro" id="IPR009164">
    <property type="entry name" value="FBPtase_class3"/>
</dbReference>
<accession>A0A255I5F8</accession>
<dbReference type="GO" id="GO:0042132">
    <property type="term" value="F:fructose 1,6-bisphosphate 1-phosphatase activity"/>
    <property type="evidence" value="ECO:0007669"/>
    <property type="project" value="UniProtKB-UniRule"/>
</dbReference>
<dbReference type="AlphaFoldDB" id="A0A255I5F8"/>